<keyword evidence="5" id="KW-1185">Reference proteome</keyword>
<keyword evidence="2" id="KW-0472">Membrane</keyword>
<dbReference type="Proteomes" id="UP001591681">
    <property type="component" value="Unassembled WGS sequence"/>
</dbReference>
<name>A0ABD1KMW5_9TELE</name>
<evidence type="ECO:0000256" key="2">
    <source>
        <dbReference type="SAM" id="Phobius"/>
    </source>
</evidence>
<protein>
    <recommendedName>
        <fullName evidence="6">P-selectin glycoprotein ligand 1</fullName>
    </recommendedName>
</protein>
<feature type="compositionally biased region" description="Low complexity" evidence="1">
    <location>
        <begin position="150"/>
        <end position="166"/>
    </location>
</feature>
<reference evidence="4 5" key="1">
    <citation type="submission" date="2024-09" db="EMBL/GenBank/DDBJ databases">
        <title>A chromosome-level genome assembly of Gray's grenadier anchovy, Coilia grayii.</title>
        <authorList>
            <person name="Fu Z."/>
        </authorList>
    </citation>
    <scope>NUCLEOTIDE SEQUENCE [LARGE SCALE GENOMIC DNA]</scope>
    <source>
        <strain evidence="4">G4</strain>
        <tissue evidence="4">Muscle</tissue>
    </source>
</reference>
<feature type="signal peptide" evidence="3">
    <location>
        <begin position="1"/>
        <end position="27"/>
    </location>
</feature>
<evidence type="ECO:0000256" key="1">
    <source>
        <dbReference type="SAM" id="MobiDB-lite"/>
    </source>
</evidence>
<comment type="caution">
    <text evidence="4">The sequence shown here is derived from an EMBL/GenBank/DDBJ whole genome shotgun (WGS) entry which is preliminary data.</text>
</comment>
<feature type="compositionally biased region" description="Polar residues" evidence="1">
    <location>
        <begin position="226"/>
        <end position="239"/>
    </location>
</feature>
<feature type="transmembrane region" description="Helical" evidence="2">
    <location>
        <begin position="287"/>
        <end position="313"/>
    </location>
</feature>
<keyword evidence="2" id="KW-1133">Transmembrane helix</keyword>
<evidence type="ECO:0000313" key="4">
    <source>
        <dbReference type="EMBL" id="KAL2100510.1"/>
    </source>
</evidence>
<evidence type="ECO:0008006" key="6">
    <source>
        <dbReference type="Google" id="ProtNLM"/>
    </source>
</evidence>
<sequence>MTGLCHPFSALLPTVVLLLLATDFTGAHPPMHMPREGSRVRRSATSPNEDAPHNVAHPSEPLDSSEKASVTQRPATSADVIVTRGSPSTEHPSDTKDLPTTPAHMQPHPASTHHMKASARPQRDTTENIATGDASNILNPAATTSPVPGASHTSDAAKASSDSSRSPEMSQPSTSTIKPTLPHSESSPSNKSLLSPVTSSVQTNASTTTANISTAGHTTVPRVSGDPTSNATTPATGLQPQPHPKVTEVITTATTTSKPPPLTPRRGDCPVFTQSPGQKHTLVSHCLIAIASLAGLATLFMACSIVLCTKLSAARQRYRYHMRSGGEGTEMVCISALMPDGDAPPIRHKIPKSNGALIPITDADSDGGDNLTLNSFLPDGDRL</sequence>
<evidence type="ECO:0000313" key="5">
    <source>
        <dbReference type="Proteomes" id="UP001591681"/>
    </source>
</evidence>
<dbReference type="InterPro" id="IPR026195">
    <property type="entry name" value="PSGL-1"/>
</dbReference>
<proteinExistence type="predicted"/>
<feature type="compositionally biased region" description="Low complexity" evidence="1">
    <location>
        <begin position="203"/>
        <end position="215"/>
    </location>
</feature>
<dbReference type="PANTHER" id="PTHR17384">
    <property type="entry name" value="P-SELECTIN GLYCOPROTEIN LIGAND-1"/>
    <property type="match status" value="1"/>
</dbReference>
<keyword evidence="3" id="KW-0732">Signal</keyword>
<dbReference type="PANTHER" id="PTHR17384:SF7">
    <property type="entry name" value="P-SELECTIN GLYCOPROTEIN LIGAND 1"/>
    <property type="match status" value="1"/>
</dbReference>
<feature type="compositionally biased region" description="Polar residues" evidence="1">
    <location>
        <begin position="167"/>
        <end position="178"/>
    </location>
</feature>
<organism evidence="4 5">
    <name type="scientific">Coilia grayii</name>
    <name type="common">Gray's grenadier anchovy</name>
    <dbReference type="NCBI Taxonomy" id="363190"/>
    <lineage>
        <taxon>Eukaryota</taxon>
        <taxon>Metazoa</taxon>
        <taxon>Chordata</taxon>
        <taxon>Craniata</taxon>
        <taxon>Vertebrata</taxon>
        <taxon>Euteleostomi</taxon>
        <taxon>Actinopterygii</taxon>
        <taxon>Neopterygii</taxon>
        <taxon>Teleostei</taxon>
        <taxon>Clupei</taxon>
        <taxon>Clupeiformes</taxon>
        <taxon>Clupeoidei</taxon>
        <taxon>Engraulidae</taxon>
        <taxon>Coilinae</taxon>
        <taxon>Coilia</taxon>
    </lineage>
</organism>
<dbReference type="AlphaFoldDB" id="A0ABD1KMW5"/>
<gene>
    <name evidence="4" type="ORF">ACEWY4_004904</name>
</gene>
<dbReference type="EMBL" id="JBHFQA010000004">
    <property type="protein sequence ID" value="KAL2100510.1"/>
    <property type="molecule type" value="Genomic_DNA"/>
</dbReference>
<feature type="compositionally biased region" description="Low complexity" evidence="1">
    <location>
        <begin position="181"/>
        <end position="196"/>
    </location>
</feature>
<evidence type="ECO:0000256" key="3">
    <source>
        <dbReference type="SAM" id="SignalP"/>
    </source>
</evidence>
<accession>A0ABD1KMW5</accession>
<feature type="compositionally biased region" description="Polar residues" evidence="1">
    <location>
        <begin position="127"/>
        <end position="146"/>
    </location>
</feature>
<feature type="chain" id="PRO_5044801744" description="P-selectin glycoprotein ligand 1" evidence="3">
    <location>
        <begin position="28"/>
        <end position="383"/>
    </location>
</feature>
<feature type="region of interest" description="Disordered" evidence="1">
    <location>
        <begin position="27"/>
        <end position="244"/>
    </location>
</feature>
<keyword evidence="2" id="KW-0812">Transmembrane</keyword>